<feature type="domain" description="Protein kinase" evidence="1">
    <location>
        <begin position="35"/>
        <end position="300"/>
    </location>
</feature>
<dbReference type="InterPro" id="IPR051681">
    <property type="entry name" value="Ser/Thr_Kinases-Pseudokinases"/>
</dbReference>
<protein>
    <submittedName>
        <fullName evidence="2">Kinase-like protein</fullName>
    </submittedName>
</protein>
<dbReference type="GO" id="GO:0005524">
    <property type="term" value="F:ATP binding"/>
    <property type="evidence" value="ECO:0007669"/>
    <property type="project" value="InterPro"/>
</dbReference>
<dbReference type="AlphaFoldDB" id="A0A9P6BXX3"/>
<proteinExistence type="predicted"/>
<evidence type="ECO:0000259" key="1">
    <source>
        <dbReference type="PROSITE" id="PS50011"/>
    </source>
</evidence>
<dbReference type="InterPro" id="IPR011009">
    <property type="entry name" value="Kinase-like_dom_sf"/>
</dbReference>
<dbReference type="PRINTS" id="PR00109">
    <property type="entry name" value="TYRKINASE"/>
</dbReference>
<dbReference type="Proteomes" id="UP000807342">
    <property type="component" value="Unassembled WGS sequence"/>
</dbReference>
<dbReference type="PANTHER" id="PTHR44329">
    <property type="entry name" value="SERINE/THREONINE-PROTEIN KINASE TNNI3K-RELATED"/>
    <property type="match status" value="1"/>
</dbReference>
<name>A0A9P6BXX3_9AGAR</name>
<comment type="caution">
    <text evidence="2">The sequence shown here is derived from an EMBL/GenBank/DDBJ whole genome shotgun (WGS) entry which is preliminary data.</text>
</comment>
<dbReference type="EMBL" id="MU151745">
    <property type="protein sequence ID" value="KAF9441923.1"/>
    <property type="molecule type" value="Genomic_DNA"/>
</dbReference>
<dbReference type="Pfam" id="PF00069">
    <property type="entry name" value="Pkinase"/>
    <property type="match status" value="1"/>
</dbReference>
<accession>A0A9P6BXX3</accession>
<dbReference type="SMART" id="SM00220">
    <property type="entry name" value="S_TKc"/>
    <property type="match status" value="1"/>
</dbReference>
<dbReference type="Gene3D" id="1.10.510.10">
    <property type="entry name" value="Transferase(Phosphotransferase) domain 1"/>
    <property type="match status" value="1"/>
</dbReference>
<gene>
    <name evidence="2" type="ORF">P691DRAFT_682568</name>
</gene>
<evidence type="ECO:0000313" key="2">
    <source>
        <dbReference type="EMBL" id="KAF9441923.1"/>
    </source>
</evidence>
<sequence length="341" mass="38454">MDIFSKEGTRILDLLCRLAKSAGVYPQCYTLKGVKKEKDPFQGGGFADVYRVTHGERTICLKVFRIYQQGNRTRVLRGRVGEILMWAHLSHVNILPFYGIFCLDEAAQRLCLVSPWMKDGNLGEYLEHYPNAPRILLVRDIIEGLLYLHQMSIAHGDLKTNNVLVSDDGRTLLTDFGLSTLAMTTAGVTSTAAAGRTTAFTAPELIDDADGDKPPTKESDVWSFGCLCLEVFTGHPPFYRCRRDVRIMRALQMGEKPNQPRVGDDVCSILEKWVRDMMAECWETDPRERPTLMRIRHVLVANTNQSDERPKAPAKDMDRLAFLEGMGPSRGLRLITSSWNS</sequence>
<dbReference type="GO" id="GO:0004674">
    <property type="term" value="F:protein serine/threonine kinase activity"/>
    <property type="evidence" value="ECO:0007669"/>
    <property type="project" value="TreeGrafter"/>
</dbReference>
<reference evidence="2" key="1">
    <citation type="submission" date="2020-11" db="EMBL/GenBank/DDBJ databases">
        <authorList>
            <consortium name="DOE Joint Genome Institute"/>
            <person name="Ahrendt S."/>
            <person name="Riley R."/>
            <person name="Andreopoulos W."/>
            <person name="Labutti K."/>
            <person name="Pangilinan J."/>
            <person name="Ruiz-Duenas F.J."/>
            <person name="Barrasa J.M."/>
            <person name="Sanchez-Garcia M."/>
            <person name="Camarero S."/>
            <person name="Miyauchi S."/>
            <person name="Serrano A."/>
            <person name="Linde D."/>
            <person name="Babiker R."/>
            <person name="Drula E."/>
            <person name="Ayuso-Fernandez I."/>
            <person name="Pacheco R."/>
            <person name="Padilla G."/>
            <person name="Ferreira P."/>
            <person name="Barriuso J."/>
            <person name="Kellner H."/>
            <person name="Castanera R."/>
            <person name="Alfaro M."/>
            <person name="Ramirez L."/>
            <person name="Pisabarro A.G."/>
            <person name="Kuo A."/>
            <person name="Tritt A."/>
            <person name="Lipzen A."/>
            <person name="He G."/>
            <person name="Yan M."/>
            <person name="Ng V."/>
            <person name="Cullen D."/>
            <person name="Martin F."/>
            <person name="Rosso M.-N."/>
            <person name="Henrissat B."/>
            <person name="Hibbett D."/>
            <person name="Martinez A.T."/>
            <person name="Grigoriev I.V."/>
        </authorList>
    </citation>
    <scope>NUCLEOTIDE SEQUENCE</scope>
    <source>
        <strain evidence="2">MF-IS2</strain>
    </source>
</reference>
<organism evidence="2 3">
    <name type="scientific">Macrolepiota fuliginosa MF-IS2</name>
    <dbReference type="NCBI Taxonomy" id="1400762"/>
    <lineage>
        <taxon>Eukaryota</taxon>
        <taxon>Fungi</taxon>
        <taxon>Dikarya</taxon>
        <taxon>Basidiomycota</taxon>
        <taxon>Agaricomycotina</taxon>
        <taxon>Agaricomycetes</taxon>
        <taxon>Agaricomycetidae</taxon>
        <taxon>Agaricales</taxon>
        <taxon>Agaricineae</taxon>
        <taxon>Agaricaceae</taxon>
        <taxon>Macrolepiota</taxon>
    </lineage>
</organism>
<dbReference type="SUPFAM" id="SSF56112">
    <property type="entry name" value="Protein kinase-like (PK-like)"/>
    <property type="match status" value="1"/>
</dbReference>
<dbReference type="InterPro" id="IPR001245">
    <property type="entry name" value="Ser-Thr/Tyr_kinase_cat_dom"/>
</dbReference>
<dbReference type="InterPro" id="IPR008271">
    <property type="entry name" value="Ser/Thr_kinase_AS"/>
</dbReference>
<evidence type="ECO:0000313" key="3">
    <source>
        <dbReference type="Proteomes" id="UP000807342"/>
    </source>
</evidence>
<keyword evidence="3" id="KW-1185">Reference proteome</keyword>
<keyword evidence="2" id="KW-0418">Kinase</keyword>
<dbReference type="PROSITE" id="PS00108">
    <property type="entry name" value="PROTEIN_KINASE_ST"/>
    <property type="match status" value="1"/>
</dbReference>
<dbReference type="InterPro" id="IPR000719">
    <property type="entry name" value="Prot_kinase_dom"/>
</dbReference>
<dbReference type="PROSITE" id="PS50011">
    <property type="entry name" value="PROTEIN_KINASE_DOM"/>
    <property type="match status" value="1"/>
</dbReference>
<keyword evidence="2" id="KW-0808">Transferase</keyword>
<dbReference type="OrthoDB" id="4062651at2759"/>